<evidence type="ECO:0000256" key="1">
    <source>
        <dbReference type="ARBA" id="ARBA00006484"/>
    </source>
</evidence>
<comment type="catalytic activity">
    <reaction evidence="12">
        <text>15-oxo-(5S,6R)-dihydroxy-(7E,9E,11Z)-eicosatrienoate + NADH + H(+) = (5S,6R,15S)-trihydroxy-(7E,9E,11Z)-eicosatrienoate + NAD(+)</text>
        <dbReference type="Rhea" id="RHEA:41596"/>
        <dbReference type="ChEBI" id="CHEBI:15378"/>
        <dbReference type="ChEBI" id="CHEBI:57540"/>
        <dbReference type="ChEBI" id="CHEBI:57945"/>
        <dbReference type="ChEBI" id="CHEBI:78325"/>
        <dbReference type="ChEBI" id="CHEBI:78329"/>
    </reaction>
    <physiologicalReaction direction="left-to-right" evidence="12">
        <dbReference type="Rhea" id="RHEA:41597"/>
    </physiologicalReaction>
</comment>
<dbReference type="PANTHER" id="PTHR44229:SF4">
    <property type="entry name" value="15-HYDROXYPROSTAGLANDIN DEHYDROGENASE [NAD(+)]"/>
    <property type="match status" value="1"/>
</dbReference>
<dbReference type="PRINTS" id="PR00081">
    <property type="entry name" value="GDHRDH"/>
</dbReference>
<evidence type="ECO:0000256" key="16">
    <source>
        <dbReference type="ARBA" id="ARBA00048535"/>
    </source>
</evidence>
<comment type="catalytic activity">
    <reaction evidence="11">
        <text>14-hydroxy-(4Z,7Z,10Z,12E,16Z,19Z)-docosahexaenoate + NAD(+) = 14-oxo-(4Z,7Z,10Z,12E,16Z,19Z)-docosahexaenoate + NADH + H(+)</text>
        <dbReference type="Rhea" id="RHEA:48952"/>
        <dbReference type="ChEBI" id="CHEBI:15378"/>
        <dbReference type="ChEBI" id="CHEBI:57540"/>
        <dbReference type="ChEBI" id="CHEBI:57945"/>
        <dbReference type="ChEBI" id="CHEBI:90866"/>
        <dbReference type="ChEBI" id="CHEBI:90867"/>
    </reaction>
    <physiologicalReaction direction="left-to-right" evidence="11">
        <dbReference type="Rhea" id="RHEA:48953"/>
    </physiologicalReaction>
</comment>
<evidence type="ECO:0000256" key="10">
    <source>
        <dbReference type="ARBA" id="ARBA00047672"/>
    </source>
</evidence>
<comment type="catalytic activity">
    <reaction evidence="19">
        <text>resolvin D2 + NAD(+) = 16-oxoresolvin D2 + NADH + H(+)</text>
        <dbReference type="Rhea" id="RHEA:53588"/>
        <dbReference type="ChEBI" id="CHEBI:15378"/>
        <dbReference type="ChEBI" id="CHEBI:57540"/>
        <dbReference type="ChEBI" id="CHEBI:57945"/>
        <dbReference type="ChEBI" id="CHEBI:133367"/>
        <dbReference type="ChEBI" id="CHEBI:137498"/>
    </reaction>
    <physiologicalReaction direction="left-to-right" evidence="19">
        <dbReference type="Rhea" id="RHEA:53589"/>
    </physiologicalReaction>
</comment>
<evidence type="ECO:0000256" key="8">
    <source>
        <dbReference type="ARBA" id="ARBA00045705"/>
    </source>
</evidence>
<reference evidence="23 24" key="1">
    <citation type="journal article" date="2023" name="Sci. Data">
        <title>Genome assembly of the Korean intertidal mud-creeper Batillaria attramentaria.</title>
        <authorList>
            <person name="Patra A.K."/>
            <person name="Ho P.T."/>
            <person name="Jun S."/>
            <person name="Lee S.J."/>
            <person name="Kim Y."/>
            <person name="Won Y.J."/>
        </authorList>
    </citation>
    <scope>NUCLEOTIDE SEQUENCE [LARGE SCALE GENOMIC DNA]</scope>
    <source>
        <strain evidence="23">Wonlab-2016</strain>
    </source>
</reference>
<comment type="catalytic activity">
    <reaction evidence="9">
        <text>prostaglandin E1 + NAD(+) = 15-oxoprostaglandin E1 + NADH + H(+)</text>
        <dbReference type="Rhea" id="RHEA:16477"/>
        <dbReference type="ChEBI" id="CHEBI:15378"/>
        <dbReference type="ChEBI" id="CHEBI:57397"/>
        <dbReference type="ChEBI" id="CHEBI:57401"/>
        <dbReference type="ChEBI" id="CHEBI:57540"/>
        <dbReference type="ChEBI" id="CHEBI:57945"/>
    </reaction>
    <physiologicalReaction direction="left-to-right" evidence="9">
        <dbReference type="Rhea" id="RHEA:16478"/>
    </physiologicalReaction>
</comment>
<evidence type="ECO:0000256" key="17">
    <source>
        <dbReference type="ARBA" id="ARBA00048611"/>
    </source>
</evidence>
<evidence type="ECO:0000256" key="20">
    <source>
        <dbReference type="ARBA" id="ARBA00049151"/>
    </source>
</evidence>
<dbReference type="FunFam" id="3.40.50.720:FF:000149">
    <property type="entry name" value="15-hydroxyprostaglandin dehydrogenase [NAD(+)]"/>
    <property type="match status" value="1"/>
</dbReference>
<comment type="catalytic activity">
    <reaction evidence="10">
        <text>resolvin D1 + NAD(+) = 8-oxoresolvin D1 + NADH + H(+)</text>
        <dbReference type="Rhea" id="RHEA:50124"/>
        <dbReference type="ChEBI" id="CHEBI:15378"/>
        <dbReference type="ChEBI" id="CHEBI:57540"/>
        <dbReference type="ChEBI" id="CHEBI:57945"/>
        <dbReference type="ChEBI" id="CHEBI:132079"/>
        <dbReference type="ChEBI" id="CHEBI:132080"/>
    </reaction>
    <physiologicalReaction direction="left-to-right" evidence="10">
        <dbReference type="Rhea" id="RHEA:50125"/>
    </physiologicalReaction>
</comment>
<evidence type="ECO:0000256" key="3">
    <source>
        <dbReference type="ARBA" id="ARBA00038968"/>
    </source>
</evidence>
<dbReference type="PANTHER" id="PTHR44229">
    <property type="entry name" value="15-HYDROXYPROSTAGLANDIN DEHYDROGENASE [NAD(+)]"/>
    <property type="match status" value="1"/>
</dbReference>
<dbReference type="Gene3D" id="3.40.50.720">
    <property type="entry name" value="NAD(P)-binding Rossmann-like Domain"/>
    <property type="match status" value="1"/>
</dbReference>
<evidence type="ECO:0000256" key="11">
    <source>
        <dbReference type="ARBA" id="ARBA00048008"/>
    </source>
</evidence>
<gene>
    <name evidence="23" type="ORF">BaRGS_00036117</name>
</gene>
<comment type="caution">
    <text evidence="23">The sequence shown here is derived from an EMBL/GenBank/DDBJ whole genome shotgun (WGS) entry which is preliminary data.</text>
</comment>
<proteinExistence type="inferred from homology"/>
<evidence type="ECO:0000256" key="19">
    <source>
        <dbReference type="ARBA" id="ARBA00048921"/>
    </source>
</evidence>
<evidence type="ECO:0000256" key="2">
    <source>
        <dbReference type="ARBA" id="ARBA00023002"/>
    </source>
</evidence>
<evidence type="ECO:0000256" key="22">
    <source>
        <dbReference type="RuleBase" id="RU000363"/>
    </source>
</evidence>
<comment type="catalytic activity">
    <reaction evidence="14">
        <text>resolvin D1 + NAD(+) = 17-oxoresolvin D1 + NADH + H(+)</text>
        <dbReference type="Rhea" id="RHEA:50128"/>
        <dbReference type="ChEBI" id="CHEBI:15378"/>
        <dbReference type="ChEBI" id="CHEBI:57540"/>
        <dbReference type="ChEBI" id="CHEBI:57945"/>
        <dbReference type="ChEBI" id="CHEBI:132079"/>
        <dbReference type="ChEBI" id="CHEBI:132081"/>
    </reaction>
    <physiologicalReaction direction="left-to-right" evidence="14">
        <dbReference type="Rhea" id="RHEA:50129"/>
    </physiologicalReaction>
</comment>
<evidence type="ECO:0000313" key="23">
    <source>
        <dbReference type="EMBL" id="KAK7469897.1"/>
    </source>
</evidence>
<organism evidence="23 24">
    <name type="scientific">Batillaria attramentaria</name>
    <dbReference type="NCBI Taxonomy" id="370345"/>
    <lineage>
        <taxon>Eukaryota</taxon>
        <taxon>Metazoa</taxon>
        <taxon>Spiralia</taxon>
        <taxon>Lophotrochozoa</taxon>
        <taxon>Mollusca</taxon>
        <taxon>Gastropoda</taxon>
        <taxon>Caenogastropoda</taxon>
        <taxon>Sorbeoconcha</taxon>
        <taxon>Cerithioidea</taxon>
        <taxon>Batillariidae</taxon>
        <taxon>Batillaria</taxon>
    </lineage>
</organism>
<comment type="catalytic activity">
    <reaction evidence="18">
        <text>prostaglandin E2 + NAD(+) = 15-oxoprostaglandin E2 + NADH + H(+)</text>
        <dbReference type="Rhea" id="RHEA:11876"/>
        <dbReference type="ChEBI" id="CHEBI:15378"/>
        <dbReference type="ChEBI" id="CHEBI:57400"/>
        <dbReference type="ChEBI" id="CHEBI:57540"/>
        <dbReference type="ChEBI" id="CHEBI:57945"/>
        <dbReference type="ChEBI" id="CHEBI:606564"/>
        <dbReference type="EC" id="1.1.1.141"/>
    </reaction>
    <physiologicalReaction direction="left-to-right" evidence="18">
        <dbReference type="Rhea" id="RHEA:11877"/>
    </physiologicalReaction>
</comment>
<evidence type="ECO:0000256" key="12">
    <source>
        <dbReference type="ARBA" id="ARBA00048140"/>
    </source>
</evidence>
<evidence type="ECO:0000256" key="5">
    <source>
        <dbReference type="ARBA" id="ARBA00040276"/>
    </source>
</evidence>
<evidence type="ECO:0000256" key="7">
    <source>
        <dbReference type="ARBA" id="ARBA00042026"/>
    </source>
</evidence>
<dbReference type="PROSITE" id="PS00061">
    <property type="entry name" value="ADH_SHORT"/>
    <property type="match status" value="1"/>
</dbReference>
<comment type="catalytic activity">
    <reaction evidence="15">
        <text>resolvin D2 + NAD(+) = 7-oxoresolvin D2 + NADH + H(+)</text>
        <dbReference type="Rhea" id="RHEA:53584"/>
        <dbReference type="ChEBI" id="CHEBI:15378"/>
        <dbReference type="ChEBI" id="CHEBI:57540"/>
        <dbReference type="ChEBI" id="CHEBI:57945"/>
        <dbReference type="ChEBI" id="CHEBI:133367"/>
        <dbReference type="ChEBI" id="CHEBI:137497"/>
    </reaction>
    <physiologicalReaction direction="left-to-right" evidence="15">
        <dbReference type="Rhea" id="RHEA:53585"/>
    </physiologicalReaction>
</comment>
<evidence type="ECO:0000256" key="15">
    <source>
        <dbReference type="ARBA" id="ARBA00048393"/>
    </source>
</evidence>
<evidence type="ECO:0000256" key="9">
    <source>
        <dbReference type="ARBA" id="ARBA00047325"/>
    </source>
</evidence>
<evidence type="ECO:0000256" key="13">
    <source>
        <dbReference type="ARBA" id="ARBA00048144"/>
    </source>
</evidence>
<comment type="catalytic activity">
    <reaction evidence="20">
        <text>(15S)-hydroxy-(5Z,8Z,11Z,13E)-eicosatetraenoate + NAD(+) = 15-oxo-(5Z,8Z,11Z,13E)-eicosatetraenoate + NADH + H(+)</text>
        <dbReference type="Rhea" id="RHEA:23260"/>
        <dbReference type="ChEBI" id="CHEBI:15378"/>
        <dbReference type="ChEBI" id="CHEBI:57409"/>
        <dbReference type="ChEBI" id="CHEBI:57410"/>
        <dbReference type="ChEBI" id="CHEBI:57540"/>
        <dbReference type="ChEBI" id="CHEBI:57945"/>
        <dbReference type="EC" id="1.1.1.232"/>
    </reaction>
    <physiologicalReaction direction="left-to-right" evidence="20">
        <dbReference type="Rhea" id="RHEA:23261"/>
    </physiologicalReaction>
</comment>
<dbReference type="Pfam" id="PF00106">
    <property type="entry name" value="adh_short"/>
    <property type="match status" value="1"/>
</dbReference>
<comment type="catalytic activity">
    <reaction evidence="13">
        <text>(11R)-hydroxy-(5Z,8Z,12E,14Z)-eicosatetraenoate + NAD(+) = 11-oxo-(5Z,8Z,12E,14Z)-eicosatetraenoate + NADH + H(+)</text>
        <dbReference type="Rhea" id="RHEA:48640"/>
        <dbReference type="ChEBI" id="CHEBI:15378"/>
        <dbReference type="ChEBI" id="CHEBI:57540"/>
        <dbReference type="ChEBI" id="CHEBI:57945"/>
        <dbReference type="ChEBI" id="CHEBI:78836"/>
        <dbReference type="ChEBI" id="CHEBI:90697"/>
    </reaction>
    <physiologicalReaction direction="left-to-right" evidence="13">
        <dbReference type="Rhea" id="RHEA:48641"/>
    </physiologicalReaction>
</comment>
<name>A0ABD0JE35_9CAEN</name>
<dbReference type="EMBL" id="JACVVK020000500">
    <property type="protein sequence ID" value="KAK7469897.1"/>
    <property type="molecule type" value="Genomic_DNA"/>
</dbReference>
<evidence type="ECO:0000256" key="14">
    <source>
        <dbReference type="ARBA" id="ARBA00048170"/>
    </source>
</evidence>
<comment type="catalytic activity">
    <reaction evidence="21">
        <text>resolvin E1 + NAD(+) = 18-oxo-resolvin E1 + NADH + H(+)</text>
        <dbReference type="Rhea" id="RHEA:49244"/>
        <dbReference type="ChEBI" id="CHEBI:15378"/>
        <dbReference type="ChEBI" id="CHEBI:57540"/>
        <dbReference type="ChEBI" id="CHEBI:57945"/>
        <dbReference type="ChEBI" id="CHEBI:91000"/>
        <dbReference type="ChEBI" id="CHEBI:91001"/>
    </reaction>
    <physiologicalReaction direction="left-to-right" evidence="21">
        <dbReference type="Rhea" id="RHEA:49245"/>
    </physiologicalReaction>
</comment>
<dbReference type="AlphaFoldDB" id="A0ABD0JE35"/>
<dbReference type="EC" id="1.1.1.232" evidence="4"/>
<dbReference type="SUPFAM" id="SSF51735">
    <property type="entry name" value="NAD(P)-binding Rossmann-fold domains"/>
    <property type="match status" value="1"/>
</dbReference>
<comment type="similarity">
    <text evidence="1 22">Belongs to the short-chain dehydrogenases/reductases (SDR) family.</text>
</comment>
<dbReference type="InterPro" id="IPR036291">
    <property type="entry name" value="NAD(P)-bd_dom_sf"/>
</dbReference>
<protein>
    <recommendedName>
        <fullName evidence="5">15-hydroxyprostaglandin dehydrogenase [NAD(+)]</fullName>
        <ecNumber evidence="3">1.1.1.141</ecNumber>
        <ecNumber evidence="4">1.1.1.232</ecNumber>
    </recommendedName>
    <alternativeName>
        <fullName evidence="7">Eicosanoid/docosanoid dehydrogenase [NAD(+)]</fullName>
    </alternativeName>
    <alternativeName>
        <fullName evidence="6">Prostaglandin dehydrogenase 1</fullName>
    </alternativeName>
</protein>
<evidence type="ECO:0000256" key="6">
    <source>
        <dbReference type="ARBA" id="ARBA00041812"/>
    </source>
</evidence>
<evidence type="ECO:0000256" key="4">
    <source>
        <dbReference type="ARBA" id="ARBA00039060"/>
    </source>
</evidence>
<dbReference type="GO" id="GO:0047034">
    <property type="term" value="F:15-hydroxyicosatetraenoate dehydrogenase activity"/>
    <property type="evidence" value="ECO:0007669"/>
    <property type="project" value="UniProtKB-EC"/>
</dbReference>
<dbReference type="InterPro" id="IPR002347">
    <property type="entry name" value="SDR_fam"/>
</dbReference>
<keyword evidence="24" id="KW-1185">Reference proteome</keyword>
<comment type="catalytic activity">
    <reaction evidence="16">
        <text>lipoxin A4 + NAD(+) = 15-oxo-(5S,6R)-dihydroxy-(7E,9E,11Z,13E)-eicosatetraenoate + NADH + H(+)</text>
        <dbReference type="Rhea" id="RHEA:41572"/>
        <dbReference type="ChEBI" id="CHEBI:15378"/>
        <dbReference type="ChEBI" id="CHEBI:57540"/>
        <dbReference type="ChEBI" id="CHEBI:57945"/>
        <dbReference type="ChEBI" id="CHEBI:67026"/>
        <dbReference type="ChEBI" id="CHEBI:78311"/>
    </reaction>
    <physiologicalReaction direction="left-to-right" evidence="16">
        <dbReference type="Rhea" id="RHEA:41573"/>
    </physiologicalReaction>
</comment>
<dbReference type="EC" id="1.1.1.141" evidence="3"/>
<comment type="catalytic activity">
    <reaction evidence="17">
        <text>prostaglandin A1 + NAD(+) = 15-oxo-prostaglandin A1 + NADH + H(+)</text>
        <dbReference type="Rhea" id="RHEA:41263"/>
        <dbReference type="ChEBI" id="CHEBI:15378"/>
        <dbReference type="ChEBI" id="CHEBI:57398"/>
        <dbReference type="ChEBI" id="CHEBI:57540"/>
        <dbReference type="ChEBI" id="CHEBI:57945"/>
        <dbReference type="ChEBI" id="CHEBI:85072"/>
    </reaction>
    <physiologicalReaction direction="left-to-right" evidence="17">
        <dbReference type="Rhea" id="RHEA:41264"/>
    </physiologicalReaction>
</comment>
<dbReference type="Proteomes" id="UP001519460">
    <property type="component" value="Unassembled WGS sequence"/>
</dbReference>
<dbReference type="InterPro" id="IPR020904">
    <property type="entry name" value="Sc_DH/Rdtase_CS"/>
</dbReference>
<accession>A0ABD0JE35</accession>
<evidence type="ECO:0000313" key="24">
    <source>
        <dbReference type="Proteomes" id="UP001519460"/>
    </source>
</evidence>
<evidence type="ECO:0000256" key="21">
    <source>
        <dbReference type="ARBA" id="ARBA00049188"/>
    </source>
</evidence>
<comment type="function">
    <text evidence="8">Catalyzes the NAD-dependent dehydrogenation (oxidation) of a broad array of hydroxylated polyunsaturated fatty acids (mainly eicosanoids and docosanoids, including prostaglandins, lipoxins and resolvins), yielding their corresponding keto (oxo) metabolites. Decreases the levels of the pro-proliferative prostaglandins such as prostaglandin E2 (whose activity is increased in cancer because of an increase in the expression of cyclooxygenase 2) and generates oxo-fatty acid products that can profoundly influence cell function by abrogating pro-inflammatory cytokine expression. Converts resolvins E1, D1 and D2 to their oxo products, which represents a mode of resolvin inactivation. Resolvin E1 plays important roles during the resolution phase of acute inflammation, while resolvins D1 and D2 have a unique role in obesity-induced adipose inflammation.</text>
</comment>
<dbReference type="PRINTS" id="PR00080">
    <property type="entry name" value="SDRFAMILY"/>
</dbReference>
<sequence length="256" mass="27353">MSLAGKVALVTGAAQGLGKAFSEALLKRGAKVCVTDVKISQGEATVADFQRQYGSDKAMFIKCDVASADEFERTFKVLLDNFGHLDIVVNNAGILKEHDPIRTMSVNLGGVMTGTNLAIKALSKEHGGRGGLIINIASVAGLTAQAYFGPAYTGTKFGVVGFTRCWAFNPHIEKMGLRFAVLCPSFTKTDIMNNMDALYIDDARKLVAQLGINPVSTVVDGFMELVDNEQCNGAVVTVTSKEGIVYHKQPLAPSKM</sequence>
<dbReference type="GO" id="GO:0016404">
    <property type="term" value="F:15-hydroxyprostaglandin dehydrogenase (NAD+) activity"/>
    <property type="evidence" value="ECO:0007669"/>
    <property type="project" value="UniProtKB-EC"/>
</dbReference>
<keyword evidence="2" id="KW-0560">Oxidoreductase</keyword>
<evidence type="ECO:0000256" key="18">
    <source>
        <dbReference type="ARBA" id="ARBA00048739"/>
    </source>
</evidence>